<name>A0ABQ6MNL3_9STRA</name>
<gene>
    <name evidence="5" type="ORF">TeGR_g9734</name>
</gene>
<dbReference type="InterPro" id="IPR051147">
    <property type="entry name" value="CFAP_domain-containing"/>
</dbReference>
<organism evidence="5 6">
    <name type="scientific">Tetraparma gracilis</name>
    <dbReference type="NCBI Taxonomy" id="2962635"/>
    <lineage>
        <taxon>Eukaryota</taxon>
        <taxon>Sar</taxon>
        <taxon>Stramenopiles</taxon>
        <taxon>Ochrophyta</taxon>
        <taxon>Bolidophyceae</taxon>
        <taxon>Parmales</taxon>
        <taxon>Triparmaceae</taxon>
        <taxon>Tetraparma</taxon>
    </lineage>
</organism>
<reference evidence="5 6" key="1">
    <citation type="journal article" date="2023" name="Commun. Biol.">
        <title>Genome analysis of Parmales, the sister group of diatoms, reveals the evolutionary specialization of diatoms from phago-mixotrophs to photoautotrophs.</title>
        <authorList>
            <person name="Ban H."/>
            <person name="Sato S."/>
            <person name="Yoshikawa S."/>
            <person name="Yamada K."/>
            <person name="Nakamura Y."/>
            <person name="Ichinomiya M."/>
            <person name="Sato N."/>
            <person name="Blanc-Mathieu R."/>
            <person name="Endo H."/>
            <person name="Kuwata A."/>
            <person name="Ogata H."/>
        </authorList>
    </citation>
    <scope>NUCLEOTIDE SEQUENCE [LARGE SCALE GENOMIC DNA]</scope>
</reference>
<evidence type="ECO:0000256" key="2">
    <source>
        <dbReference type="SAM" id="Coils"/>
    </source>
</evidence>
<protein>
    <recommendedName>
        <fullName evidence="4">DUF4200 domain-containing protein</fullName>
    </recommendedName>
</protein>
<dbReference type="PANTHER" id="PTHR21683">
    <property type="entry name" value="COILED-COIL DOMAIN-CONTAINING PROTEIN 42 LIKE-2-LIKE-RELATED"/>
    <property type="match status" value="1"/>
</dbReference>
<dbReference type="PANTHER" id="PTHR21683:SF2">
    <property type="entry name" value="COILED-COIL DOMAIN-CONTAINING PROTEIN 42 LIKE-2-LIKE"/>
    <property type="match status" value="1"/>
</dbReference>
<evidence type="ECO:0000256" key="1">
    <source>
        <dbReference type="ARBA" id="ARBA00023054"/>
    </source>
</evidence>
<feature type="region of interest" description="Disordered" evidence="3">
    <location>
        <begin position="245"/>
        <end position="295"/>
    </location>
</feature>
<evidence type="ECO:0000313" key="6">
    <source>
        <dbReference type="Proteomes" id="UP001165060"/>
    </source>
</evidence>
<feature type="compositionally biased region" description="Gly residues" evidence="3">
    <location>
        <begin position="271"/>
        <end position="282"/>
    </location>
</feature>
<evidence type="ECO:0000259" key="4">
    <source>
        <dbReference type="Pfam" id="PF13863"/>
    </source>
</evidence>
<comment type="caution">
    <text evidence="5">The sequence shown here is derived from an EMBL/GenBank/DDBJ whole genome shotgun (WGS) entry which is preliminary data.</text>
</comment>
<dbReference type="Pfam" id="PF13863">
    <property type="entry name" value="DUF4200"/>
    <property type="match status" value="1"/>
</dbReference>
<dbReference type="EMBL" id="BRYB01000393">
    <property type="protein sequence ID" value="GMI29286.1"/>
    <property type="molecule type" value="Genomic_DNA"/>
</dbReference>
<keyword evidence="6" id="KW-1185">Reference proteome</keyword>
<evidence type="ECO:0000256" key="3">
    <source>
        <dbReference type="SAM" id="MobiDB-lite"/>
    </source>
</evidence>
<accession>A0ABQ6MNL3</accession>
<proteinExistence type="predicted"/>
<keyword evidence="1 2" id="KW-0175">Coiled coil</keyword>
<evidence type="ECO:0000313" key="5">
    <source>
        <dbReference type="EMBL" id="GMI29286.1"/>
    </source>
</evidence>
<dbReference type="Proteomes" id="UP001165060">
    <property type="component" value="Unassembled WGS sequence"/>
</dbReference>
<dbReference type="InterPro" id="IPR025252">
    <property type="entry name" value="DUF4200"/>
</dbReference>
<sequence>MQACDENHSVFERKQLDMKDQVIKFEKFIIENDSKRQRAEMRAKDERRKVTQKEEELVQLQKLLGDVEEERRGMRDSLDRLNKFKEYLDSTVDAADEGIEQIDDILNRLRTLEGANSDLMSQVRDNDDEMDSVTSKLQSFMLETQNHILVQNSKVHNCQNDLEMLRATAKKGRDDEEAKQDRVKDVNRETGQIVMAIRNLYGRCCTASRTKMPQFTAKTSMGDFEQLSRSLTFIEERIVDLKEVQEGHEEARKGQDSVLPPIPGSKQGGKDTPGGLGGGGKGSSTVKAEGSAFLS</sequence>
<feature type="domain" description="DUF4200" evidence="4">
    <location>
        <begin position="1"/>
        <end position="93"/>
    </location>
</feature>
<feature type="coiled-coil region" evidence="2">
    <location>
        <begin position="36"/>
        <end position="70"/>
    </location>
</feature>
<feature type="compositionally biased region" description="Basic and acidic residues" evidence="3">
    <location>
        <begin position="245"/>
        <end position="255"/>
    </location>
</feature>